<dbReference type="Pfam" id="PF00330">
    <property type="entry name" value="Aconitase"/>
    <property type="match status" value="1"/>
</dbReference>
<dbReference type="GO" id="GO:0046872">
    <property type="term" value="F:metal ion binding"/>
    <property type="evidence" value="ECO:0007669"/>
    <property type="project" value="UniProtKB-KW"/>
</dbReference>
<name>A0A1G1VTS7_9BACT</name>
<dbReference type="Gene3D" id="3.20.19.10">
    <property type="entry name" value="Aconitase, domain 4"/>
    <property type="match status" value="1"/>
</dbReference>
<evidence type="ECO:0000256" key="2">
    <source>
        <dbReference type="ARBA" id="ARBA00023004"/>
    </source>
</evidence>
<dbReference type="InterPro" id="IPR050926">
    <property type="entry name" value="Aconitase/IPM_isomerase"/>
</dbReference>
<dbReference type="SUPFAM" id="SSF52016">
    <property type="entry name" value="LeuD/IlvD-like"/>
    <property type="match status" value="1"/>
</dbReference>
<evidence type="ECO:0000313" key="7">
    <source>
        <dbReference type="Proteomes" id="UP000179233"/>
    </source>
</evidence>
<dbReference type="InterPro" id="IPR015928">
    <property type="entry name" value="Aconitase/3IPM_dehydase_swvl"/>
</dbReference>
<keyword evidence="1" id="KW-0479">Metal-binding</keyword>
<dbReference type="AlphaFoldDB" id="A0A1G1VTS7"/>
<dbReference type="PANTHER" id="PTHR43160">
    <property type="entry name" value="ACONITATE HYDRATASE B"/>
    <property type="match status" value="1"/>
</dbReference>
<gene>
    <name evidence="6" type="ORF">A2786_04905</name>
</gene>
<accession>A0A1G1VTS7</accession>
<feature type="domain" description="Aconitase A/isopropylmalate dehydratase small subunit swivel" evidence="5">
    <location>
        <begin position="69"/>
        <end position="123"/>
    </location>
</feature>
<evidence type="ECO:0000259" key="5">
    <source>
        <dbReference type="Pfam" id="PF00694"/>
    </source>
</evidence>
<dbReference type="InterPro" id="IPR001030">
    <property type="entry name" value="Acoase/IPM_deHydtase_lsu_aba"/>
</dbReference>
<dbReference type="Pfam" id="PF00694">
    <property type="entry name" value="Aconitase_C"/>
    <property type="match status" value="1"/>
</dbReference>
<sequence>MSPEGIVFLSKSAIEHPERRGGNRLPEDLLPDITTDHLITGKDALILEEEGLRQALLRIFPNWDYGNRQEDRSRILVGGRNFGIGSSRENAAEAVRLNGFGAVFAESFGPIFFENLINQGVVPSTDFFLLQKIMEGKEPQLEEFTRGLSFVQRRILHYGGLPRYIRAIYESEEAFPQDEIPERAPFPQTAVEKVCSVIGGTVAGKVKRASGEDRYRAGDSMVIQTQELVGYDVFIAHMERVLNRYFNGKISFPTNHFWLFADHFSGSDDPNAIRAIETVKRYWEKYSEAFRGDDGIYNKVLPLRLPVGSVIVGMDSHSPELGIIPGALVIPIGYTAAACAIANEGLIPYTLPPTIKLEFIGDLPEICDTKDTIWQLVHRYFRGSMGNGMMFEIGGEGFARLPYSEAAKHFNAVTEYGGIGSIGTTPNPQVIDYLRAYGKNLEDISDQEIGRIFEHLQPDPGAEYAAKIRVNLAETEPAVVGPHSHKEVTPLAELRDQMTFDRLIFNSCAGSTLQDIAILASVLQGERTRIPIDIHLADPLTRKHAQGIGILSSLTRSGARIARERSCGPCLGLGARVNKGERVLSTNNRNYPGRMGDREAEVYLSSAPVAALTAKLGRIPTLEDLYDNKQYIVQGKHLATLIA</sequence>
<reference evidence="6 7" key="1">
    <citation type="journal article" date="2016" name="Nat. Commun.">
        <title>Thousands of microbial genomes shed light on interconnected biogeochemical processes in an aquifer system.</title>
        <authorList>
            <person name="Anantharaman K."/>
            <person name="Brown C.T."/>
            <person name="Hug L.A."/>
            <person name="Sharon I."/>
            <person name="Castelle C.J."/>
            <person name="Probst A.J."/>
            <person name="Thomas B.C."/>
            <person name="Singh A."/>
            <person name="Wilkins M.J."/>
            <person name="Karaoz U."/>
            <person name="Brodie E.L."/>
            <person name="Williams K.H."/>
            <person name="Hubbard S.S."/>
            <person name="Banfield J.F."/>
        </authorList>
    </citation>
    <scope>NUCLEOTIDE SEQUENCE [LARGE SCALE GENOMIC DNA]</scope>
</reference>
<dbReference type="PANTHER" id="PTHR43160:SF4">
    <property type="entry name" value="ACONITATE HYDRATASE B"/>
    <property type="match status" value="1"/>
</dbReference>
<dbReference type="GO" id="GO:0003994">
    <property type="term" value="F:aconitate hydratase activity"/>
    <property type="evidence" value="ECO:0007669"/>
    <property type="project" value="TreeGrafter"/>
</dbReference>
<dbReference type="Proteomes" id="UP000179233">
    <property type="component" value="Unassembled WGS sequence"/>
</dbReference>
<evidence type="ECO:0000259" key="4">
    <source>
        <dbReference type="Pfam" id="PF00330"/>
    </source>
</evidence>
<dbReference type="EMBL" id="MHCJ01000003">
    <property type="protein sequence ID" value="OGY18805.1"/>
    <property type="molecule type" value="Genomic_DNA"/>
</dbReference>
<dbReference type="InterPro" id="IPR015931">
    <property type="entry name" value="Acnase/IPM_dHydase_lsu_aba_1/3"/>
</dbReference>
<dbReference type="Gene3D" id="3.30.499.10">
    <property type="entry name" value="Aconitase, domain 3"/>
    <property type="match status" value="2"/>
</dbReference>
<proteinExistence type="predicted"/>
<protein>
    <submittedName>
        <fullName evidence="6">Uncharacterized protein</fullName>
    </submittedName>
</protein>
<organism evidence="6 7">
    <name type="scientific">Candidatus Chisholmbacteria bacterium RIFCSPHIGHO2_01_FULL_52_32</name>
    <dbReference type="NCBI Taxonomy" id="1797591"/>
    <lineage>
        <taxon>Bacteria</taxon>
        <taxon>Candidatus Chisholmiibacteriota</taxon>
    </lineage>
</organism>
<keyword evidence="2" id="KW-0408">Iron</keyword>
<dbReference type="SUPFAM" id="SSF53732">
    <property type="entry name" value="Aconitase iron-sulfur domain"/>
    <property type="match status" value="1"/>
</dbReference>
<feature type="domain" description="Aconitase/3-isopropylmalate dehydratase large subunit alpha/beta/alpha" evidence="4">
    <location>
        <begin position="307"/>
        <end position="614"/>
    </location>
</feature>
<dbReference type="GO" id="GO:0006099">
    <property type="term" value="P:tricarboxylic acid cycle"/>
    <property type="evidence" value="ECO:0007669"/>
    <property type="project" value="TreeGrafter"/>
</dbReference>
<evidence type="ECO:0000256" key="3">
    <source>
        <dbReference type="ARBA" id="ARBA00023014"/>
    </source>
</evidence>
<dbReference type="GO" id="GO:0051539">
    <property type="term" value="F:4 iron, 4 sulfur cluster binding"/>
    <property type="evidence" value="ECO:0007669"/>
    <property type="project" value="TreeGrafter"/>
</dbReference>
<keyword evidence="3" id="KW-0411">Iron-sulfur</keyword>
<comment type="caution">
    <text evidence="6">The sequence shown here is derived from an EMBL/GenBank/DDBJ whole genome shotgun (WGS) entry which is preliminary data.</text>
</comment>
<evidence type="ECO:0000256" key="1">
    <source>
        <dbReference type="ARBA" id="ARBA00022723"/>
    </source>
</evidence>
<dbReference type="InterPro" id="IPR000573">
    <property type="entry name" value="AconitaseA/IPMdHydase_ssu_swvl"/>
</dbReference>
<evidence type="ECO:0000313" key="6">
    <source>
        <dbReference type="EMBL" id="OGY18805.1"/>
    </source>
</evidence>
<dbReference type="InterPro" id="IPR036008">
    <property type="entry name" value="Aconitase_4Fe-4S_dom"/>
</dbReference>